<evidence type="ECO:0000313" key="2">
    <source>
        <dbReference type="Proteomes" id="UP000092565"/>
    </source>
</evidence>
<dbReference type="Proteomes" id="UP000092565">
    <property type="component" value="Chromosome"/>
</dbReference>
<gene>
    <name evidence="1" type="ORF">JL2886_02795</name>
</gene>
<dbReference type="EMBL" id="CP015124">
    <property type="protein sequence ID" value="ANP37681.1"/>
    <property type="molecule type" value="Genomic_DNA"/>
</dbReference>
<evidence type="ECO:0000313" key="1">
    <source>
        <dbReference type="EMBL" id="ANP37681.1"/>
    </source>
</evidence>
<organism evidence="1 2">
    <name type="scientific">Phaeobacter gallaeciensis</name>
    <dbReference type="NCBI Taxonomy" id="60890"/>
    <lineage>
        <taxon>Bacteria</taxon>
        <taxon>Pseudomonadati</taxon>
        <taxon>Pseudomonadota</taxon>
        <taxon>Alphaproteobacteria</taxon>
        <taxon>Rhodobacterales</taxon>
        <taxon>Roseobacteraceae</taxon>
        <taxon>Phaeobacter</taxon>
    </lineage>
</organism>
<keyword evidence="2" id="KW-1185">Reference proteome</keyword>
<dbReference type="AlphaFoldDB" id="A0A1B0ZU49"/>
<name>A0A1B0ZU49_9RHOB</name>
<reference evidence="1 2" key="1">
    <citation type="submission" date="2016-04" db="EMBL/GenBank/DDBJ databases">
        <authorList>
            <person name="Evans L.H."/>
            <person name="Alamgir A."/>
            <person name="Owens N."/>
            <person name="Weber N.D."/>
            <person name="Virtaneva K."/>
            <person name="Barbian K."/>
            <person name="Babar A."/>
            <person name="Rosenke K."/>
        </authorList>
    </citation>
    <scope>NUCLEOTIDE SEQUENCE [LARGE SCALE GENOMIC DNA]</scope>
    <source>
        <strain evidence="1 2">JL2886</strain>
    </source>
</reference>
<protein>
    <submittedName>
        <fullName evidence="1">Uncharacterized protein</fullName>
    </submittedName>
</protein>
<sequence length="46" mass="5121">MRDDPQVGARRLCKQAAGLGFFALLRCIDVVTGRGKSSNQQEIERE</sequence>
<accession>A0A1B0ZU49</accession>
<proteinExistence type="predicted"/>